<evidence type="ECO:0000313" key="1">
    <source>
        <dbReference type="EMBL" id="QHT35769.1"/>
    </source>
</evidence>
<dbReference type="EMBL" id="MN739026">
    <property type="protein sequence ID" value="QHT35769.1"/>
    <property type="molecule type" value="Genomic_DNA"/>
</dbReference>
<dbReference type="AlphaFoldDB" id="A0A6C0F5B3"/>
<proteinExistence type="predicted"/>
<reference evidence="1" key="1">
    <citation type="journal article" date="2020" name="Nature">
        <title>Giant virus diversity and host interactions through global metagenomics.</title>
        <authorList>
            <person name="Schulz F."/>
            <person name="Roux S."/>
            <person name="Paez-Espino D."/>
            <person name="Jungbluth S."/>
            <person name="Walsh D.A."/>
            <person name="Denef V.J."/>
            <person name="McMahon K.D."/>
            <person name="Konstantinidis K.T."/>
            <person name="Eloe-Fadrosh E.A."/>
            <person name="Kyrpides N.C."/>
            <person name="Woyke T."/>
        </authorList>
    </citation>
    <scope>NUCLEOTIDE SEQUENCE</scope>
    <source>
        <strain evidence="1">GVMAG-M-3300009181-41</strain>
    </source>
</reference>
<accession>A0A6C0F5B3</accession>
<name>A0A6C0F5B3_9ZZZZ</name>
<protein>
    <submittedName>
        <fullName evidence="1">Uncharacterized protein</fullName>
    </submittedName>
</protein>
<organism evidence="1">
    <name type="scientific">viral metagenome</name>
    <dbReference type="NCBI Taxonomy" id="1070528"/>
    <lineage>
        <taxon>unclassified sequences</taxon>
        <taxon>metagenomes</taxon>
        <taxon>organismal metagenomes</taxon>
    </lineage>
</organism>
<sequence length="77" mass="9083">MESAIQTQITGKMVPAIRIQGKWFKLMPKPYEPERQTYNIAYAIISKGISPEVAYREWFAQERKDAKLLYPSFRKDE</sequence>